<evidence type="ECO:0000313" key="2">
    <source>
        <dbReference type="EMBL" id="QDV42404.1"/>
    </source>
</evidence>
<sequence length="125" mass="13350">MSRNPVGWFEIYVEDIQRAKTFYEAVLNVELTRLDTPTPELQMLAFPADLKAAGAAGAIVKAEGCTPSGNGTLVYFSCQDCADEASRVEAAGGKIHKPKFSIGPYGFIVLAVDTEGNVIGLHSLT</sequence>
<name>A0A518HNI0_9BACT</name>
<dbReference type="OrthoDB" id="9804235at2"/>
<dbReference type="InterPro" id="IPR029068">
    <property type="entry name" value="Glyas_Bleomycin-R_OHBP_Dase"/>
</dbReference>
<dbReference type="InterPro" id="IPR004360">
    <property type="entry name" value="Glyas_Fos-R_dOase_dom"/>
</dbReference>
<dbReference type="PROSITE" id="PS51819">
    <property type="entry name" value="VOC"/>
    <property type="match status" value="1"/>
</dbReference>
<protein>
    <submittedName>
        <fullName evidence="2">Glyoxalase-like domain protein</fullName>
    </submittedName>
</protein>
<reference evidence="2 3" key="1">
    <citation type="submission" date="2019-03" db="EMBL/GenBank/DDBJ databases">
        <title>Deep-cultivation of Planctomycetes and their phenomic and genomic characterization uncovers novel biology.</title>
        <authorList>
            <person name="Wiegand S."/>
            <person name="Jogler M."/>
            <person name="Boedeker C."/>
            <person name="Pinto D."/>
            <person name="Vollmers J."/>
            <person name="Rivas-Marin E."/>
            <person name="Kohn T."/>
            <person name="Peeters S.H."/>
            <person name="Heuer A."/>
            <person name="Rast P."/>
            <person name="Oberbeckmann S."/>
            <person name="Bunk B."/>
            <person name="Jeske O."/>
            <person name="Meyerdierks A."/>
            <person name="Storesund J.E."/>
            <person name="Kallscheuer N."/>
            <person name="Luecker S."/>
            <person name="Lage O.M."/>
            <person name="Pohl T."/>
            <person name="Merkel B.J."/>
            <person name="Hornburger P."/>
            <person name="Mueller R.-W."/>
            <person name="Bruemmer F."/>
            <person name="Labrenz M."/>
            <person name="Spormann A.M."/>
            <person name="Op den Camp H."/>
            <person name="Overmann J."/>
            <person name="Amann R."/>
            <person name="Jetten M.S.M."/>
            <person name="Mascher T."/>
            <person name="Medema M.H."/>
            <person name="Devos D.P."/>
            <person name="Kaster A.-K."/>
            <person name="Ovreas L."/>
            <person name="Rohde M."/>
            <person name="Galperin M.Y."/>
            <person name="Jogler C."/>
        </authorList>
    </citation>
    <scope>NUCLEOTIDE SEQUENCE [LARGE SCALE GENOMIC DNA]</scope>
    <source>
        <strain evidence="2 3">Enr13</strain>
    </source>
</reference>
<gene>
    <name evidence="2" type="ORF">Enr13x_22490</name>
</gene>
<evidence type="ECO:0000313" key="3">
    <source>
        <dbReference type="Proteomes" id="UP000319004"/>
    </source>
</evidence>
<dbReference type="Proteomes" id="UP000319004">
    <property type="component" value="Chromosome"/>
</dbReference>
<accession>A0A518HNI0</accession>
<dbReference type="PANTHER" id="PTHR33993:SF2">
    <property type="entry name" value="VOC DOMAIN-CONTAINING PROTEIN"/>
    <property type="match status" value="1"/>
</dbReference>
<dbReference type="KEGG" id="snep:Enr13x_22490"/>
<proteinExistence type="predicted"/>
<feature type="domain" description="VOC" evidence="1">
    <location>
        <begin position="5"/>
        <end position="124"/>
    </location>
</feature>
<dbReference type="AlphaFoldDB" id="A0A518HNI0"/>
<dbReference type="PANTHER" id="PTHR33993">
    <property type="entry name" value="GLYOXALASE-RELATED"/>
    <property type="match status" value="1"/>
</dbReference>
<dbReference type="RefSeq" id="WP_145386042.1">
    <property type="nucleotide sequence ID" value="NZ_CP037423.1"/>
</dbReference>
<dbReference type="SUPFAM" id="SSF54593">
    <property type="entry name" value="Glyoxalase/Bleomycin resistance protein/Dihydroxybiphenyl dioxygenase"/>
    <property type="match status" value="1"/>
</dbReference>
<keyword evidence="3" id="KW-1185">Reference proteome</keyword>
<dbReference type="Gene3D" id="3.10.180.10">
    <property type="entry name" value="2,3-Dihydroxybiphenyl 1,2-Dioxygenase, domain 1"/>
    <property type="match status" value="1"/>
</dbReference>
<dbReference type="Pfam" id="PF00903">
    <property type="entry name" value="Glyoxalase"/>
    <property type="match status" value="1"/>
</dbReference>
<organism evidence="2 3">
    <name type="scientific">Stieleria neptunia</name>
    <dbReference type="NCBI Taxonomy" id="2527979"/>
    <lineage>
        <taxon>Bacteria</taxon>
        <taxon>Pseudomonadati</taxon>
        <taxon>Planctomycetota</taxon>
        <taxon>Planctomycetia</taxon>
        <taxon>Pirellulales</taxon>
        <taxon>Pirellulaceae</taxon>
        <taxon>Stieleria</taxon>
    </lineage>
</organism>
<dbReference type="InterPro" id="IPR037523">
    <property type="entry name" value="VOC_core"/>
</dbReference>
<dbReference type="InterPro" id="IPR052164">
    <property type="entry name" value="Anthracycline_SecMetBiosynth"/>
</dbReference>
<evidence type="ECO:0000259" key="1">
    <source>
        <dbReference type="PROSITE" id="PS51819"/>
    </source>
</evidence>
<dbReference type="EMBL" id="CP037423">
    <property type="protein sequence ID" value="QDV42404.1"/>
    <property type="molecule type" value="Genomic_DNA"/>
</dbReference>
<dbReference type="CDD" id="cd07247">
    <property type="entry name" value="SgaA_N_like"/>
    <property type="match status" value="1"/>
</dbReference>